<comment type="catalytic activity">
    <reaction evidence="3">
        <text>(2S,6S)-2,6-diaminopimelate = meso-2,6-diaminopimelate</text>
        <dbReference type="Rhea" id="RHEA:15393"/>
        <dbReference type="ChEBI" id="CHEBI:57609"/>
        <dbReference type="ChEBI" id="CHEBI:57791"/>
        <dbReference type="EC" id="5.1.1.7"/>
    </reaction>
</comment>
<comment type="function">
    <text evidence="3">Catalyzes the stereoinversion of LL-2,6-diaminopimelate (L,L-DAP) to meso-diaminopimelate (meso-DAP), a precursor of L-lysine and an essential component of the bacterial peptidoglycan.</text>
</comment>
<proteinExistence type="inferred from homology"/>
<evidence type="ECO:0000256" key="1">
    <source>
        <dbReference type="ARBA" id="ARBA00010219"/>
    </source>
</evidence>
<feature type="binding site" evidence="3">
    <location>
        <position position="149"/>
    </location>
    <ligand>
        <name>substrate</name>
    </ligand>
</feature>
<feature type="binding site" evidence="3">
    <location>
        <position position="183"/>
    </location>
    <ligand>
        <name>substrate</name>
    </ligand>
</feature>
<feature type="binding site" evidence="3">
    <location>
        <begin position="211"/>
        <end position="212"/>
    </location>
    <ligand>
        <name>substrate</name>
    </ligand>
</feature>
<feature type="binding site" evidence="3">
    <location>
        <position position="16"/>
    </location>
    <ligand>
        <name>substrate</name>
    </ligand>
</feature>
<feature type="binding site" evidence="3">
    <location>
        <position position="67"/>
    </location>
    <ligand>
        <name>substrate</name>
    </ligand>
</feature>
<dbReference type="PANTHER" id="PTHR31689">
    <property type="entry name" value="DIAMINOPIMELATE EPIMERASE, CHLOROPLASTIC"/>
    <property type="match status" value="1"/>
</dbReference>
<feature type="active site" description="Proton acceptor" evidence="3">
    <location>
        <position position="210"/>
    </location>
</feature>
<dbReference type="GO" id="GO:0008837">
    <property type="term" value="F:diaminopimelate epimerase activity"/>
    <property type="evidence" value="ECO:0007669"/>
    <property type="project" value="UniProtKB-UniRule"/>
</dbReference>
<dbReference type="SUPFAM" id="SSF54506">
    <property type="entry name" value="Diaminopimelate epimerase-like"/>
    <property type="match status" value="2"/>
</dbReference>
<organism evidence="5 6">
    <name type="scientific">Ferrithrix thermotolerans DSM 19514</name>
    <dbReference type="NCBI Taxonomy" id="1121881"/>
    <lineage>
        <taxon>Bacteria</taxon>
        <taxon>Bacillati</taxon>
        <taxon>Actinomycetota</taxon>
        <taxon>Acidimicrobiia</taxon>
        <taxon>Acidimicrobiales</taxon>
        <taxon>Acidimicrobiaceae</taxon>
        <taxon>Ferrithrix</taxon>
    </lineage>
</organism>
<dbReference type="Proteomes" id="UP000184295">
    <property type="component" value="Unassembled WGS sequence"/>
</dbReference>
<protein>
    <recommendedName>
        <fullName evidence="3 4">Diaminopimelate epimerase</fullName>
        <shortName evidence="3">DAP epimerase</shortName>
        <ecNumber evidence="3 4">5.1.1.7</ecNumber>
    </recommendedName>
    <alternativeName>
        <fullName evidence="3">PLP-independent amino acid racemase</fullName>
    </alternativeName>
</protein>
<dbReference type="RefSeq" id="WP_072788761.1">
    <property type="nucleotide sequence ID" value="NZ_FQUL01000006.1"/>
</dbReference>
<dbReference type="PANTHER" id="PTHR31689:SF0">
    <property type="entry name" value="DIAMINOPIMELATE EPIMERASE"/>
    <property type="match status" value="1"/>
</dbReference>
<dbReference type="HAMAP" id="MF_00197">
    <property type="entry name" value="DAP_epimerase"/>
    <property type="match status" value="1"/>
</dbReference>
<reference evidence="6" key="1">
    <citation type="submission" date="2016-11" db="EMBL/GenBank/DDBJ databases">
        <authorList>
            <person name="Varghese N."/>
            <person name="Submissions S."/>
        </authorList>
    </citation>
    <scope>NUCLEOTIDE SEQUENCE [LARGE SCALE GENOMIC DNA]</scope>
    <source>
        <strain evidence="6">DSM 19514</strain>
    </source>
</reference>
<comment type="pathway">
    <text evidence="3">Amino-acid biosynthesis; L-lysine biosynthesis via DAP pathway; DL-2,6-diaminopimelate from LL-2,6-diaminopimelate: step 1/1.</text>
</comment>
<keyword evidence="6" id="KW-1185">Reference proteome</keyword>
<dbReference type="EMBL" id="FQUL01000006">
    <property type="protein sequence ID" value="SHE46699.1"/>
    <property type="molecule type" value="Genomic_DNA"/>
</dbReference>
<feature type="site" description="Could be important to modulate the pK values of the two catalytic cysteine residues" evidence="3">
    <location>
        <position position="201"/>
    </location>
</feature>
<gene>
    <name evidence="3" type="primary">dapF</name>
    <name evidence="5" type="ORF">SAMN02745225_00697</name>
</gene>
<dbReference type="UniPathway" id="UPA00034">
    <property type="reaction ID" value="UER00025"/>
</dbReference>
<feature type="binding site" evidence="3">
    <location>
        <begin position="77"/>
        <end position="78"/>
    </location>
    <ligand>
        <name>substrate</name>
    </ligand>
</feature>
<evidence type="ECO:0000256" key="3">
    <source>
        <dbReference type="HAMAP-Rule" id="MF_00197"/>
    </source>
</evidence>
<comment type="caution">
    <text evidence="3">Lacks conserved residue(s) required for the propagation of feature annotation.</text>
</comment>
<keyword evidence="3" id="KW-0963">Cytoplasm</keyword>
<dbReference type="AlphaFoldDB" id="A0A1M4TQB4"/>
<evidence type="ECO:0000313" key="5">
    <source>
        <dbReference type="EMBL" id="SHE46699.1"/>
    </source>
</evidence>
<dbReference type="InterPro" id="IPR001653">
    <property type="entry name" value="DAP_epimerase_DapF"/>
</dbReference>
<sequence>MKEVVTQYSKYNGLGNDFLVRLLQSEGDLTSSDDVRRLCDRRYGFGADGVIETFVKELGGAYMHLVNSDGSIAEMSGNGVRCLIHHLVRVQAMEAKDAVTLDTLAGPRRVQALGFVAPQVLLSSVEMPRAKVTAQEVLGVKGYLVDVGNPHFVIECKDISELRSQPLSKIGPELEGAFEGGANIEWVYLESHSKVHLRVWERGAGETLACGTGSVASFTALSEVATLDERVEILNPGGSLWVSGGDGLSDAETLWLEGPSVYVGDIYAPDSSVGHL</sequence>
<keyword evidence="2 3" id="KW-0413">Isomerase</keyword>
<name>A0A1M4TQB4_9ACTN</name>
<dbReference type="Pfam" id="PF01678">
    <property type="entry name" value="DAP_epimerase"/>
    <property type="match status" value="2"/>
</dbReference>
<feature type="binding site" evidence="3">
    <location>
        <begin position="201"/>
        <end position="202"/>
    </location>
    <ligand>
        <name>substrate</name>
    </ligand>
</feature>
<comment type="similarity">
    <text evidence="1 3">Belongs to the diaminopimelate epimerase family.</text>
</comment>
<dbReference type="NCBIfam" id="TIGR00652">
    <property type="entry name" value="DapF"/>
    <property type="match status" value="1"/>
</dbReference>
<keyword evidence="3" id="KW-0028">Amino-acid biosynthesis</keyword>
<evidence type="ECO:0000256" key="2">
    <source>
        <dbReference type="ARBA" id="ARBA00023235"/>
    </source>
</evidence>
<dbReference type="STRING" id="1121881.SAMN02745225_00697"/>
<dbReference type="GO" id="GO:0005829">
    <property type="term" value="C:cytosol"/>
    <property type="evidence" value="ECO:0007669"/>
    <property type="project" value="TreeGrafter"/>
</dbReference>
<evidence type="ECO:0000313" key="6">
    <source>
        <dbReference type="Proteomes" id="UP000184295"/>
    </source>
</evidence>
<dbReference type="GO" id="GO:0009089">
    <property type="term" value="P:lysine biosynthetic process via diaminopimelate"/>
    <property type="evidence" value="ECO:0007669"/>
    <property type="project" value="UniProtKB-UniRule"/>
</dbReference>
<comment type="subcellular location">
    <subcellularLocation>
        <location evidence="3">Cytoplasm</location>
    </subcellularLocation>
</comment>
<keyword evidence="3" id="KW-0457">Lysine biosynthesis</keyword>
<comment type="subunit">
    <text evidence="3">Homodimer.</text>
</comment>
<dbReference type="EC" id="5.1.1.7" evidence="3 4"/>
<dbReference type="Gene3D" id="3.10.310.10">
    <property type="entry name" value="Diaminopimelate Epimerase, Chain A, domain 1"/>
    <property type="match status" value="2"/>
</dbReference>
<feature type="site" description="Could be important to modulate the pK values of the two catalytic cysteine residues" evidence="3">
    <location>
        <position position="151"/>
    </location>
</feature>
<accession>A0A1M4TQB4</accession>
<evidence type="ECO:0000256" key="4">
    <source>
        <dbReference type="NCBIfam" id="TIGR00652"/>
    </source>
</evidence>